<reference evidence="1 2" key="1">
    <citation type="submission" date="2018-09" db="EMBL/GenBank/DDBJ databases">
        <authorList>
            <person name="Rimple P.A."/>
            <person name="Stoner T.H."/>
            <person name="Garlena R.A."/>
            <person name="Russell D.A."/>
            <person name="Pope W.H."/>
            <person name="Jacobs-Sera D."/>
            <person name="Hatfull G.F."/>
        </authorList>
    </citation>
    <scope>NUCLEOTIDE SEQUENCE [LARGE SCALE GENOMIC DNA]</scope>
</reference>
<organism evidence="1 2">
    <name type="scientific">Arthrobacter phage Auxilium</name>
    <dbReference type="NCBI Taxonomy" id="2419948"/>
    <lineage>
        <taxon>Viruses</taxon>
        <taxon>Duplodnaviria</taxon>
        <taxon>Heunggongvirae</taxon>
        <taxon>Uroviricota</taxon>
        <taxon>Caudoviricetes</taxon>
        <taxon>Richievirus</taxon>
        <taxon>Richievirus auxilium</taxon>
    </lineage>
</organism>
<dbReference type="KEGG" id="vg:77931755"/>
<dbReference type="GeneID" id="77931755"/>
<gene>
    <name evidence="1" type="primary">67</name>
    <name evidence="1" type="ORF">PBI_AUXILIUM_67</name>
</gene>
<protein>
    <submittedName>
        <fullName evidence="1">Uncharacterized protein</fullName>
    </submittedName>
</protein>
<keyword evidence="2" id="KW-1185">Reference proteome</keyword>
<accession>A0A3G2KA16</accession>
<evidence type="ECO:0000313" key="1">
    <source>
        <dbReference type="EMBL" id="AYN55843.1"/>
    </source>
</evidence>
<evidence type="ECO:0000313" key="2">
    <source>
        <dbReference type="Proteomes" id="UP000266910"/>
    </source>
</evidence>
<sequence length="55" mass="6031">MSHLPMTVSVGAAPVRSAESNPEMLVVNDELYIHDMTPELARQWIGVLEPLAEGK</sequence>
<name>A0A3G2KA16_9CAUD</name>
<dbReference type="EMBL" id="MH834598">
    <property type="protein sequence ID" value="AYN55843.1"/>
    <property type="molecule type" value="Genomic_DNA"/>
</dbReference>
<dbReference type="RefSeq" id="YP_010655886.1">
    <property type="nucleotide sequence ID" value="NC_070832.1"/>
</dbReference>
<proteinExistence type="predicted"/>
<dbReference type="Proteomes" id="UP000266910">
    <property type="component" value="Genome"/>
</dbReference>